<dbReference type="InterPro" id="IPR036322">
    <property type="entry name" value="WD40_repeat_dom_sf"/>
</dbReference>
<proteinExistence type="inferred from homology"/>
<dbReference type="PANTHER" id="PTHR19854:SF1">
    <property type="entry name" value="GUANINE NUCLEOTIDE-BINDING PROTEIN SUBUNIT BETA-LIKE PROTEIN 1"/>
    <property type="match status" value="1"/>
</dbReference>
<evidence type="ECO:0000256" key="3">
    <source>
        <dbReference type="ARBA" id="ARBA00037931"/>
    </source>
</evidence>
<evidence type="ECO:0000256" key="4">
    <source>
        <dbReference type="ARBA" id="ARBA00040563"/>
    </source>
</evidence>
<organism evidence="5 6">
    <name type="scientific">Scleroderma citrinum Foug A</name>
    <dbReference type="NCBI Taxonomy" id="1036808"/>
    <lineage>
        <taxon>Eukaryota</taxon>
        <taxon>Fungi</taxon>
        <taxon>Dikarya</taxon>
        <taxon>Basidiomycota</taxon>
        <taxon>Agaricomycotina</taxon>
        <taxon>Agaricomycetes</taxon>
        <taxon>Agaricomycetidae</taxon>
        <taxon>Boletales</taxon>
        <taxon>Sclerodermatineae</taxon>
        <taxon>Sclerodermataceae</taxon>
        <taxon>Scleroderma</taxon>
    </lineage>
</organism>
<dbReference type="SUPFAM" id="SSF50978">
    <property type="entry name" value="WD40 repeat-like"/>
    <property type="match status" value="1"/>
</dbReference>
<accession>A0A0C3E332</accession>
<dbReference type="Pfam" id="PF00400">
    <property type="entry name" value="WD40"/>
    <property type="match status" value="2"/>
</dbReference>
<evidence type="ECO:0000313" key="6">
    <source>
        <dbReference type="Proteomes" id="UP000053989"/>
    </source>
</evidence>
<dbReference type="InParanoid" id="A0A0C3E332"/>
<keyword evidence="6" id="KW-1185">Reference proteome</keyword>
<dbReference type="HOGENOM" id="CLU_041940_0_2_1"/>
<dbReference type="OrthoDB" id="7668193at2759"/>
<dbReference type="PANTHER" id="PTHR19854">
    <property type="entry name" value="TRANSDUCIN BETA-LIKE 3"/>
    <property type="match status" value="1"/>
</dbReference>
<dbReference type="InterPro" id="IPR015943">
    <property type="entry name" value="WD40/YVTN_repeat-like_dom_sf"/>
</dbReference>
<name>A0A0C3E332_9AGAM</name>
<dbReference type="Proteomes" id="UP000053989">
    <property type="component" value="Unassembled WGS sequence"/>
</dbReference>
<keyword evidence="2" id="KW-0677">Repeat</keyword>
<evidence type="ECO:0000256" key="2">
    <source>
        <dbReference type="ARBA" id="ARBA00022737"/>
    </source>
</evidence>
<dbReference type="InterPro" id="IPR001680">
    <property type="entry name" value="WD40_rpt"/>
</dbReference>
<evidence type="ECO:0000313" key="5">
    <source>
        <dbReference type="EMBL" id="KIM67180.1"/>
    </source>
</evidence>
<dbReference type="FunCoup" id="A0A0C3E332">
    <property type="interactions" value="174"/>
</dbReference>
<evidence type="ECO:0000256" key="1">
    <source>
        <dbReference type="ARBA" id="ARBA00022574"/>
    </source>
</evidence>
<protein>
    <recommendedName>
        <fullName evidence="4">ASTRA-associated protein 1</fullName>
    </recommendedName>
</protein>
<reference evidence="6" key="2">
    <citation type="submission" date="2015-01" db="EMBL/GenBank/DDBJ databases">
        <title>Evolutionary Origins and Diversification of the Mycorrhizal Mutualists.</title>
        <authorList>
            <consortium name="DOE Joint Genome Institute"/>
            <consortium name="Mycorrhizal Genomics Consortium"/>
            <person name="Kohler A."/>
            <person name="Kuo A."/>
            <person name="Nagy L.G."/>
            <person name="Floudas D."/>
            <person name="Copeland A."/>
            <person name="Barry K.W."/>
            <person name="Cichocki N."/>
            <person name="Veneault-Fourrey C."/>
            <person name="LaButti K."/>
            <person name="Lindquist E.A."/>
            <person name="Lipzen A."/>
            <person name="Lundell T."/>
            <person name="Morin E."/>
            <person name="Murat C."/>
            <person name="Riley R."/>
            <person name="Ohm R."/>
            <person name="Sun H."/>
            <person name="Tunlid A."/>
            <person name="Henrissat B."/>
            <person name="Grigoriev I.V."/>
            <person name="Hibbett D.S."/>
            <person name="Martin F."/>
        </authorList>
    </citation>
    <scope>NUCLEOTIDE SEQUENCE [LARGE SCALE GENOMIC DNA]</scope>
    <source>
        <strain evidence="6">Foug A</strain>
    </source>
</reference>
<comment type="similarity">
    <text evidence="3">Belongs to the WD repeat ASA1 family.</text>
</comment>
<dbReference type="EMBL" id="KN822014">
    <property type="protein sequence ID" value="KIM67180.1"/>
    <property type="molecule type" value="Genomic_DNA"/>
</dbReference>
<gene>
    <name evidence="5" type="ORF">SCLCIDRAFT_1210681</name>
</gene>
<reference evidence="5 6" key="1">
    <citation type="submission" date="2014-04" db="EMBL/GenBank/DDBJ databases">
        <authorList>
            <consortium name="DOE Joint Genome Institute"/>
            <person name="Kuo A."/>
            <person name="Kohler A."/>
            <person name="Nagy L.G."/>
            <person name="Floudas D."/>
            <person name="Copeland A."/>
            <person name="Barry K.W."/>
            <person name="Cichocki N."/>
            <person name="Veneault-Fourrey C."/>
            <person name="LaButti K."/>
            <person name="Lindquist E.A."/>
            <person name="Lipzen A."/>
            <person name="Lundell T."/>
            <person name="Morin E."/>
            <person name="Murat C."/>
            <person name="Sun H."/>
            <person name="Tunlid A."/>
            <person name="Henrissat B."/>
            <person name="Grigoriev I.V."/>
            <person name="Hibbett D.S."/>
            <person name="Martin F."/>
            <person name="Nordberg H.P."/>
            <person name="Cantor M.N."/>
            <person name="Hua S.X."/>
        </authorList>
    </citation>
    <scope>NUCLEOTIDE SEQUENCE [LARGE SCALE GENOMIC DNA]</scope>
    <source>
        <strain evidence="5 6">Foug A</strain>
    </source>
</reference>
<dbReference type="SMART" id="SM00320">
    <property type="entry name" value="WD40"/>
    <property type="match status" value="5"/>
</dbReference>
<dbReference type="AlphaFoldDB" id="A0A0C3E332"/>
<dbReference type="STRING" id="1036808.A0A0C3E332"/>
<dbReference type="Gene3D" id="2.130.10.10">
    <property type="entry name" value="YVTN repeat-like/Quinoprotein amine dehydrogenase"/>
    <property type="match status" value="2"/>
</dbReference>
<sequence length="402" mass="44260">MSTEAPPSPLHVLRAHTNPVTTLFCSDDNERIYSGDAKGRVVITSTRSLRPTVSWSAHTNALLGIEEFFENKQVLTHGRDNKIHVWECPVESMPSIRKVGEATLTESSAPTLCYSMDVNALNYCRFSLLTPSPDIEEELTVLLAVPNLVESSLADIWTLPSMQRLHAAVGDPQNTSSTVFSDGRSGTKTGIIMAMHLFYALQIFPSTSTAPRELRLLCAYEDGGVTLRRRVALPGIRTIEGKGWETIWRSKLHVESVMAMSVSKDSRFALTVSADNLIGKYDLTSGQTEINSPDPGTVFRIKNPGNGAISIRDDGRVCAAGGWDGKVRLYSTRSFKSLGTLVHHKQSCQALTFAYDVRSAVKEGNDDDMTLAEKCQRGRWLITAGKDTRVSIWALMSFEKTS</sequence>
<keyword evidence="1" id="KW-0853">WD repeat</keyword>